<dbReference type="EMBL" id="BTGU01007079">
    <property type="protein sequence ID" value="GMN27665.1"/>
    <property type="molecule type" value="Genomic_DNA"/>
</dbReference>
<name>A0AA87ZIH5_FICCA</name>
<protein>
    <submittedName>
        <fullName evidence="2">Uncharacterized protein</fullName>
    </submittedName>
</protein>
<gene>
    <name evidence="2" type="ORF">TIFTF001_049382</name>
    <name evidence="3" type="ORF">TIFTF001_049383</name>
</gene>
<accession>A0AA87ZIH5</accession>
<dbReference type="EMBL" id="BTGU01007078">
    <property type="protein sequence ID" value="GMN27646.1"/>
    <property type="molecule type" value="Genomic_DNA"/>
</dbReference>
<comment type="caution">
    <text evidence="2">The sequence shown here is derived from an EMBL/GenBank/DDBJ whole genome shotgun (WGS) entry which is preliminary data.</text>
</comment>
<organism evidence="2 4">
    <name type="scientific">Ficus carica</name>
    <name type="common">Common fig</name>
    <dbReference type="NCBI Taxonomy" id="3494"/>
    <lineage>
        <taxon>Eukaryota</taxon>
        <taxon>Viridiplantae</taxon>
        <taxon>Streptophyta</taxon>
        <taxon>Embryophyta</taxon>
        <taxon>Tracheophyta</taxon>
        <taxon>Spermatophyta</taxon>
        <taxon>Magnoliopsida</taxon>
        <taxon>eudicotyledons</taxon>
        <taxon>Gunneridae</taxon>
        <taxon>Pentapetalae</taxon>
        <taxon>rosids</taxon>
        <taxon>fabids</taxon>
        <taxon>Rosales</taxon>
        <taxon>Moraceae</taxon>
        <taxon>Ficeae</taxon>
        <taxon>Ficus</taxon>
    </lineage>
</organism>
<evidence type="ECO:0000313" key="3">
    <source>
        <dbReference type="EMBL" id="GMN27665.1"/>
    </source>
</evidence>
<proteinExistence type="predicted"/>
<evidence type="ECO:0000256" key="1">
    <source>
        <dbReference type="SAM" id="MobiDB-lite"/>
    </source>
</evidence>
<sequence>MSTPLKFSLTVFTNSEKSSISDRILASNSLTQSRCADFKVAICSSCCSFLIDRLTALSVVGAPTKSSNPETLRFNSSIAATRPTKPDLATCLRWSRSAGNRHPHVQSGQVSRSHGLLGLTHAHWIFRTATPPNQAVNARSHAQLTLSGCLAESGSTQGHANARHPLASRTQWPWW</sequence>
<evidence type="ECO:0000313" key="2">
    <source>
        <dbReference type="EMBL" id="GMN27646.1"/>
    </source>
</evidence>
<dbReference type="Proteomes" id="UP001187192">
    <property type="component" value="Unassembled WGS sequence"/>
</dbReference>
<reference evidence="2" key="1">
    <citation type="submission" date="2023-07" db="EMBL/GenBank/DDBJ databases">
        <title>draft genome sequence of fig (Ficus carica).</title>
        <authorList>
            <person name="Takahashi T."/>
            <person name="Nishimura K."/>
        </authorList>
    </citation>
    <scope>NUCLEOTIDE SEQUENCE</scope>
</reference>
<evidence type="ECO:0000313" key="4">
    <source>
        <dbReference type="Proteomes" id="UP001187192"/>
    </source>
</evidence>
<keyword evidence="4" id="KW-1185">Reference proteome</keyword>
<feature type="region of interest" description="Disordered" evidence="1">
    <location>
        <begin position="155"/>
        <end position="175"/>
    </location>
</feature>
<dbReference type="AlphaFoldDB" id="A0AA87ZIH5"/>